<feature type="region of interest" description="Disordered" evidence="2">
    <location>
        <begin position="149"/>
        <end position="188"/>
    </location>
</feature>
<evidence type="ECO:0000313" key="5">
    <source>
        <dbReference type="Proteomes" id="UP000812966"/>
    </source>
</evidence>
<dbReference type="SUPFAM" id="SSF69065">
    <property type="entry name" value="RNase III domain-like"/>
    <property type="match status" value="1"/>
</dbReference>
<feature type="compositionally biased region" description="Basic and acidic residues" evidence="2">
    <location>
        <begin position="250"/>
        <end position="259"/>
    </location>
</feature>
<dbReference type="AlphaFoldDB" id="A0A8K0JLH4"/>
<evidence type="ECO:0000313" key="4">
    <source>
        <dbReference type="EMBL" id="KAG7544361.1"/>
    </source>
</evidence>
<dbReference type="Pfam" id="PF00636">
    <property type="entry name" value="Ribonuclease_3"/>
    <property type="match status" value="1"/>
</dbReference>
<dbReference type="PROSITE" id="PS50142">
    <property type="entry name" value="RNASE_3_2"/>
    <property type="match status" value="1"/>
</dbReference>
<proteinExistence type="predicted"/>
<dbReference type="PANTHER" id="PTHR11207">
    <property type="entry name" value="RIBONUCLEASE III"/>
    <property type="match status" value="1"/>
</dbReference>
<keyword evidence="5" id="KW-1185">Reference proteome</keyword>
<dbReference type="Gene3D" id="1.10.1520.10">
    <property type="entry name" value="Ribonuclease III domain"/>
    <property type="match status" value="1"/>
</dbReference>
<dbReference type="GO" id="GO:0004525">
    <property type="term" value="F:ribonuclease III activity"/>
    <property type="evidence" value="ECO:0007669"/>
    <property type="project" value="InterPro"/>
</dbReference>
<evidence type="ECO:0000256" key="1">
    <source>
        <dbReference type="ARBA" id="ARBA00022884"/>
    </source>
</evidence>
<keyword evidence="1" id="KW-0694">RNA-binding</keyword>
<gene>
    <name evidence="4" type="ORF">FFLO_03240</name>
</gene>
<dbReference type="GO" id="GO:0006396">
    <property type="term" value="P:RNA processing"/>
    <property type="evidence" value="ECO:0007669"/>
    <property type="project" value="InterPro"/>
</dbReference>
<sequence length="308" mass="34046">MHKQCRAKDLPYVPENSQKPMADDFQNLEWLGDAVLSHLSTEILLERWPRLPTGSLSRAKSALIQNLTLSHLSYHLGLHDYLPYTKRVTVSQPLAADLFEAYIGALYKDAQNRGEPYLVRDWLEKLWAPAVFPNLEEVAEYRHSMDQVKAKKVETSEKDDQPKGKASHPDTRTHKAEGIRSGGSEIPAVQRSMVEAVPITQLPSPKGDPGPLGKNVDNKAILVDVVRTTTKAPTSTKMPEQSGPVSTKELSPKPKENPKVADQACTKPRGDQPKKAKIVKAKKVETPPAPAAPAVKSKKKKEKQPILA</sequence>
<dbReference type="SMART" id="SM00535">
    <property type="entry name" value="RIBOc"/>
    <property type="match status" value="1"/>
</dbReference>
<organism evidence="4 5">
    <name type="scientific">Filobasidium floriforme</name>
    <dbReference type="NCBI Taxonomy" id="5210"/>
    <lineage>
        <taxon>Eukaryota</taxon>
        <taxon>Fungi</taxon>
        <taxon>Dikarya</taxon>
        <taxon>Basidiomycota</taxon>
        <taxon>Agaricomycotina</taxon>
        <taxon>Tremellomycetes</taxon>
        <taxon>Filobasidiales</taxon>
        <taxon>Filobasidiaceae</taxon>
        <taxon>Filobasidium</taxon>
    </lineage>
</organism>
<feature type="compositionally biased region" description="Basic and acidic residues" evidence="2">
    <location>
        <begin position="149"/>
        <end position="178"/>
    </location>
</feature>
<accession>A0A8K0JLH4</accession>
<evidence type="ECO:0000259" key="3">
    <source>
        <dbReference type="PROSITE" id="PS50142"/>
    </source>
</evidence>
<dbReference type="CDD" id="cd00593">
    <property type="entry name" value="RIBOc"/>
    <property type="match status" value="1"/>
</dbReference>
<feature type="domain" description="RNase III" evidence="3">
    <location>
        <begin position="24"/>
        <end position="111"/>
    </location>
</feature>
<dbReference type="Proteomes" id="UP000812966">
    <property type="component" value="Unassembled WGS sequence"/>
</dbReference>
<feature type="compositionally biased region" description="Polar residues" evidence="2">
    <location>
        <begin position="230"/>
        <end position="249"/>
    </location>
</feature>
<evidence type="ECO:0000256" key="2">
    <source>
        <dbReference type="SAM" id="MobiDB-lite"/>
    </source>
</evidence>
<reference evidence="4" key="1">
    <citation type="submission" date="2020-04" db="EMBL/GenBank/DDBJ databases">
        <title>Analysis of mating type loci in Filobasidium floriforme.</title>
        <authorList>
            <person name="Nowrousian M."/>
        </authorList>
    </citation>
    <scope>NUCLEOTIDE SEQUENCE</scope>
    <source>
        <strain evidence="4">CBS 6242</strain>
    </source>
</reference>
<feature type="region of interest" description="Disordered" evidence="2">
    <location>
        <begin position="230"/>
        <end position="308"/>
    </location>
</feature>
<name>A0A8K0JLH4_9TREE</name>
<protein>
    <recommendedName>
        <fullName evidence="3">RNase III domain-containing protein</fullName>
    </recommendedName>
</protein>
<dbReference type="PANTHER" id="PTHR11207:SF0">
    <property type="entry name" value="RIBONUCLEASE 3"/>
    <property type="match status" value="1"/>
</dbReference>
<dbReference type="EMBL" id="JABELV010000058">
    <property type="protein sequence ID" value="KAG7544361.1"/>
    <property type="molecule type" value="Genomic_DNA"/>
</dbReference>
<comment type="caution">
    <text evidence="4">The sequence shown here is derived from an EMBL/GenBank/DDBJ whole genome shotgun (WGS) entry which is preliminary data.</text>
</comment>
<dbReference type="GO" id="GO:0010468">
    <property type="term" value="P:regulation of gene expression"/>
    <property type="evidence" value="ECO:0007669"/>
    <property type="project" value="TreeGrafter"/>
</dbReference>
<dbReference type="InterPro" id="IPR036389">
    <property type="entry name" value="RNase_III_sf"/>
</dbReference>
<dbReference type="GO" id="GO:0003725">
    <property type="term" value="F:double-stranded RNA binding"/>
    <property type="evidence" value="ECO:0007669"/>
    <property type="project" value="TreeGrafter"/>
</dbReference>
<dbReference type="InterPro" id="IPR000999">
    <property type="entry name" value="RNase_III_dom"/>
</dbReference>